<name>A0A1Q5P489_9BACI</name>
<dbReference type="OrthoDB" id="32195at2"/>
<evidence type="ECO:0000256" key="6">
    <source>
        <dbReference type="ARBA" id="ARBA00023125"/>
    </source>
</evidence>
<dbReference type="STRING" id="1714354.BLL40_05405"/>
<dbReference type="EC" id="2.1.1.72" evidence="1"/>
<dbReference type="PANTHER" id="PTHR33841:SF1">
    <property type="entry name" value="DNA METHYLTRANSFERASE A"/>
    <property type="match status" value="1"/>
</dbReference>
<dbReference type="RefSeq" id="WP_073710909.1">
    <property type="nucleotide sequence ID" value="NZ_MRWQ01000005.1"/>
</dbReference>
<dbReference type="InterPro" id="IPR029063">
    <property type="entry name" value="SAM-dependent_MTases_sf"/>
</dbReference>
<evidence type="ECO:0000313" key="10">
    <source>
        <dbReference type="EMBL" id="OKL37028.1"/>
    </source>
</evidence>
<dbReference type="InterPro" id="IPR002052">
    <property type="entry name" value="DNA_methylase_N6_adenine_CS"/>
</dbReference>
<evidence type="ECO:0000256" key="2">
    <source>
        <dbReference type="ARBA" id="ARBA00022603"/>
    </source>
</evidence>
<dbReference type="Proteomes" id="UP000186524">
    <property type="component" value="Unassembled WGS sequence"/>
</dbReference>
<evidence type="ECO:0000259" key="8">
    <source>
        <dbReference type="Pfam" id="PF07669"/>
    </source>
</evidence>
<proteinExistence type="predicted"/>
<dbReference type="Gene3D" id="3.40.50.150">
    <property type="entry name" value="Vaccinia Virus protein VP39"/>
    <property type="match status" value="1"/>
</dbReference>
<dbReference type="InterPro" id="IPR025931">
    <property type="entry name" value="TaqI_C"/>
</dbReference>
<keyword evidence="4" id="KW-0949">S-adenosyl-L-methionine</keyword>
<comment type="catalytic activity">
    <reaction evidence="7">
        <text>a 2'-deoxyadenosine in DNA + S-adenosyl-L-methionine = an N(6)-methyl-2'-deoxyadenosine in DNA + S-adenosyl-L-homocysteine + H(+)</text>
        <dbReference type="Rhea" id="RHEA:15197"/>
        <dbReference type="Rhea" id="RHEA-COMP:12418"/>
        <dbReference type="Rhea" id="RHEA-COMP:12419"/>
        <dbReference type="ChEBI" id="CHEBI:15378"/>
        <dbReference type="ChEBI" id="CHEBI:57856"/>
        <dbReference type="ChEBI" id="CHEBI:59789"/>
        <dbReference type="ChEBI" id="CHEBI:90615"/>
        <dbReference type="ChEBI" id="CHEBI:90616"/>
        <dbReference type="EC" id="2.1.1.72"/>
    </reaction>
</comment>
<dbReference type="SUPFAM" id="SSF116734">
    <property type="entry name" value="DNA methylase specificity domain"/>
    <property type="match status" value="1"/>
</dbReference>
<evidence type="ECO:0000256" key="5">
    <source>
        <dbReference type="ARBA" id="ARBA00022747"/>
    </source>
</evidence>
<gene>
    <name evidence="10" type="ORF">BLL40_05405</name>
</gene>
<keyword evidence="6" id="KW-0238">DNA-binding</keyword>
<dbReference type="GO" id="GO:0032259">
    <property type="term" value="P:methylation"/>
    <property type="evidence" value="ECO:0007669"/>
    <property type="project" value="UniProtKB-KW"/>
</dbReference>
<dbReference type="EMBL" id="MRWQ01000005">
    <property type="protein sequence ID" value="OKL37028.1"/>
    <property type="molecule type" value="Genomic_DNA"/>
</dbReference>
<protein>
    <recommendedName>
        <fullName evidence="1">site-specific DNA-methyltransferase (adenine-specific)</fullName>
        <ecNumber evidence="1">2.1.1.72</ecNumber>
    </recommendedName>
</protein>
<comment type="caution">
    <text evidence="10">The sequence shown here is derived from an EMBL/GenBank/DDBJ whole genome shotgun (WGS) entry which is preliminary data.</text>
</comment>
<keyword evidence="3" id="KW-0808">Transferase</keyword>
<evidence type="ECO:0000256" key="4">
    <source>
        <dbReference type="ARBA" id="ARBA00022691"/>
    </source>
</evidence>
<dbReference type="InterPro" id="IPR050953">
    <property type="entry name" value="N4_N6_ade-DNA_methylase"/>
</dbReference>
<dbReference type="Pfam" id="PF07669">
    <property type="entry name" value="Eco57I"/>
    <property type="match status" value="1"/>
</dbReference>
<dbReference type="PROSITE" id="PS00092">
    <property type="entry name" value="N6_MTASE"/>
    <property type="match status" value="1"/>
</dbReference>
<dbReference type="Pfam" id="PF12950">
    <property type="entry name" value="TaqI_C"/>
    <property type="match status" value="1"/>
</dbReference>
<accession>A0A1Q5P489</accession>
<keyword evidence="2" id="KW-0489">Methyltransferase</keyword>
<dbReference type="PANTHER" id="PTHR33841">
    <property type="entry name" value="DNA METHYLTRANSFERASE YEEA-RELATED"/>
    <property type="match status" value="1"/>
</dbReference>
<evidence type="ECO:0000313" key="11">
    <source>
        <dbReference type="Proteomes" id="UP000186524"/>
    </source>
</evidence>
<evidence type="ECO:0000259" key="9">
    <source>
        <dbReference type="Pfam" id="PF12950"/>
    </source>
</evidence>
<dbReference type="SUPFAM" id="SSF53335">
    <property type="entry name" value="S-adenosyl-L-methionine-dependent methyltransferases"/>
    <property type="match status" value="1"/>
</dbReference>
<dbReference type="GO" id="GO:0003677">
    <property type="term" value="F:DNA binding"/>
    <property type="evidence" value="ECO:0007669"/>
    <property type="project" value="UniProtKB-KW"/>
</dbReference>
<dbReference type="GO" id="GO:0009007">
    <property type="term" value="F:site-specific DNA-methyltransferase (adenine-specific) activity"/>
    <property type="evidence" value="ECO:0007669"/>
    <property type="project" value="UniProtKB-EC"/>
</dbReference>
<evidence type="ECO:0000256" key="1">
    <source>
        <dbReference type="ARBA" id="ARBA00011900"/>
    </source>
</evidence>
<keyword evidence="11" id="KW-1185">Reference proteome</keyword>
<keyword evidence="5" id="KW-0680">Restriction system</keyword>
<dbReference type="AlphaFoldDB" id="A0A1Q5P489"/>
<sequence length="1052" mass="122665">METNNSPLFIPEAYEEGLNQYRIEEIENKMEILQRNWIRNMDILKNKTESELKSHFFEDIFIKILSYEPITSGGDSWNINIESSTEVDSQRADAILGYYTKDKVSNRTLTVIEIKGPEVDLDVPQNRSKKNYGTPVEQAYNYSFKHDGCKWIIVSNIYEIRLYQVGRSTVYYEAFLLEELAVNKNLFRKFHFLLCKANLLGAKTNELSEKAYKKLEKITSKFYQLYSNTRIELWNALIEENPSYDHLLLLEKAQKILDRVIFICFCQSRGLLKTTILNEYIDGAEKIEKVNIWNYLKGLFRSIDVGDKAQNINQFNGELFKHDPVLDYYLEIPDRVFKMIKLLANHDFNKNLNVNILGHIFEQSISDIEGLKKNDNTNKRKSDGIFYTPEYLTKYIVENTFLHWIDDKKHELGYNQLRNWKDTETISGRTRRINSNYEFWQKYSLVLDNIKIIDPACGSGAFLNQAFDYLIKEKEFINAQMRSFDVLKGIEPKEYEEIQATFQQPQFIDLNLDKNILNGNLFGVDRNRESVEISKLSLWLNTANPNKKLTNLNNNIKFGDSLIEDPEIARDTAFRWANEFKEVIETGGFDIIIGNPPYVLSRGNNFSRQEKDYFSKKYQMQQDKPNTYLLFIERALQLLKENGYLGFIVPNSWLGIDSATELRKYLLKNTVIKSIVNLYGISFPDANVETVIIILQKKSPKNNVVSVSNIMSKKIKLSHSSVIEIPQSNWLKNRNYIYDLISDEEDNLIINKIIKRSKKLQEVAEPKTGLQAYEKNKGNPKQSEDDVKNRIYDYTYKYDSTTYPYLNGGDVGRYSLGWGGDWLKYGEWLSQPRTIEIFSGGRILIREVVGSYPKSILATYVTEKYLNNKSILNILPKINGYNLKYILAVLNSNVISFYFKRKAVKANRTLFPKITKGDLDDLPIPIATENVQNELAELSMELINLNKKFKSILNTSHKIIIAEFNIKITKALINFHKLNSMEFIAEIKKQNKHFSLLEKGNELFEWFETQQKEIKNVEDKVNMVENEINKKIYDLFFFTPEEINLIEGYNLG</sequence>
<evidence type="ECO:0000256" key="7">
    <source>
        <dbReference type="ARBA" id="ARBA00047942"/>
    </source>
</evidence>
<feature type="domain" description="Type II methyltransferase M.TaqI-like" evidence="8">
    <location>
        <begin position="520"/>
        <end position="678"/>
    </location>
</feature>
<dbReference type="InterPro" id="IPR011639">
    <property type="entry name" value="MethylTrfase_TaqI-like_dom"/>
</dbReference>
<reference evidence="10 11" key="1">
    <citation type="submission" date="2016-12" db="EMBL/GenBank/DDBJ databases">
        <title>Domibacillus sp. SAOS 44 whole genome sequencing.</title>
        <authorList>
            <person name="Verma A."/>
            <person name="Krishnamurthi S."/>
        </authorList>
    </citation>
    <scope>NUCLEOTIDE SEQUENCE [LARGE SCALE GENOMIC DNA]</scope>
    <source>
        <strain evidence="10 11">SAOS 44</strain>
    </source>
</reference>
<evidence type="ECO:0000256" key="3">
    <source>
        <dbReference type="ARBA" id="ARBA00022679"/>
    </source>
</evidence>
<dbReference type="PRINTS" id="PR00507">
    <property type="entry name" value="N12N6MTFRASE"/>
</dbReference>
<dbReference type="GO" id="GO:0009307">
    <property type="term" value="P:DNA restriction-modification system"/>
    <property type="evidence" value="ECO:0007669"/>
    <property type="project" value="UniProtKB-KW"/>
</dbReference>
<organism evidence="10 11">
    <name type="scientific">Domibacillus mangrovi</name>
    <dbReference type="NCBI Taxonomy" id="1714354"/>
    <lineage>
        <taxon>Bacteria</taxon>
        <taxon>Bacillati</taxon>
        <taxon>Bacillota</taxon>
        <taxon>Bacilli</taxon>
        <taxon>Bacillales</taxon>
        <taxon>Bacillaceae</taxon>
        <taxon>Domibacillus</taxon>
    </lineage>
</organism>
<feature type="domain" description="TaqI-like C-terminal specificity" evidence="9">
    <location>
        <begin position="804"/>
        <end position="924"/>
    </location>
</feature>